<dbReference type="EMBL" id="FN595754">
    <property type="protein sequence ID" value="CBI27583.3"/>
    <property type="molecule type" value="Genomic_DNA"/>
</dbReference>
<organism evidence="2 3">
    <name type="scientific">Vitis vinifera</name>
    <name type="common">Grape</name>
    <dbReference type="NCBI Taxonomy" id="29760"/>
    <lineage>
        <taxon>Eukaryota</taxon>
        <taxon>Viridiplantae</taxon>
        <taxon>Streptophyta</taxon>
        <taxon>Embryophyta</taxon>
        <taxon>Tracheophyta</taxon>
        <taxon>Spermatophyta</taxon>
        <taxon>Magnoliopsida</taxon>
        <taxon>eudicotyledons</taxon>
        <taxon>Gunneridae</taxon>
        <taxon>Pentapetalae</taxon>
        <taxon>rosids</taxon>
        <taxon>Vitales</taxon>
        <taxon>Vitaceae</taxon>
        <taxon>Viteae</taxon>
        <taxon>Vitis</taxon>
    </lineage>
</organism>
<dbReference type="PaxDb" id="29760-VIT_01s0010g02830.t01"/>
<feature type="transmembrane region" description="Helical" evidence="1">
    <location>
        <begin position="6"/>
        <end position="26"/>
    </location>
</feature>
<keyword evidence="1" id="KW-0812">Transmembrane</keyword>
<evidence type="ECO:0000256" key="1">
    <source>
        <dbReference type="SAM" id="Phobius"/>
    </source>
</evidence>
<dbReference type="InParanoid" id="D7TAR0"/>
<sequence>MWDYHVAIHMLFFNLIIMFKVSRCLFHSSFRLFKYIYHYFNCMNVIFTKHHERKYYYIFFRELEVK</sequence>
<reference evidence="3" key="1">
    <citation type="journal article" date="2007" name="Nature">
        <title>The grapevine genome sequence suggests ancestral hexaploidization in major angiosperm phyla.</title>
        <authorList>
            <consortium name="The French-Italian Public Consortium for Grapevine Genome Characterization."/>
            <person name="Jaillon O."/>
            <person name="Aury J.-M."/>
            <person name="Noel B."/>
            <person name="Policriti A."/>
            <person name="Clepet C."/>
            <person name="Casagrande A."/>
            <person name="Choisne N."/>
            <person name="Aubourg S."/>
            <person name="Vitulo N."/>
            <person name="Jubin C."/>
            <person name="Vezzi A."/>
            <person name="Legeai F."/>
            <person name="Hugueney P."/>
            <person name="Dasilva C."/>
            <person name="Horner D."/>
            <person name="Mica E."/>
            <person name="Jublot D."/>
            <person name="Poulain J."/>
            <person name="Bruyere C."/>
            <person name="Billault A."/>
            <person name="Segurens B."/>
            <person name="Gouyvenoux M."/>
            <person name="Ugarte E."/>
            <person name="Cattonaro F."/>
            <person name="Anthouard V."/>
            <person name="Vico V."/>
            <person name="Del Fabbro C."/>
            <person name="Alaux M."/>
            <person name="Di Gaspero G."/>
            <person name="Dumas V."/>
            <person name="Felice N."/>
            <person name="Paillard S."/>
            <person name="Juman I."/>
            <person name="Moroldo M."/>
            <person name="Scalabrin S."/>
            <person name="Canaguier A."/>
            <person name="Le Clainche I."/>
            <person name="Malacrida G."/>
            <person name="Durand E."/>
            <person name="Pesole G."/>
            <person name="Laucou V."/>
            <person name="Chatelet P."/>
            <person name="Merdinoglu D."/>
            <person name="Delledonne M."/>
            <person name="Pezzotti M."/>
            <person name="Lecharny A."/>
            <person name="Scarpelli C."/>
            <person name="Artiguenave F."/>
            <person name="Pe M.E."/>
            <person name="Valle G."/>
            <person name="Morgante M."/>
            <person name="Caboche M."/>
            <person name="Adam-Blondon A.-F."/>
            <person name="Weissenbach J."/>
            <person name="Quetier F."/>
            <person name="Wincker P."/>
        </authorList>
    </citation>
    <scope>NUCLEOTIDE SEQUENCE [LARGE SCALE GENOMIC DNA]</scope>
    <source>
        <strain evidence="3">cv. Pinot noir / PN40024</strain>
    </source>
</reference>
<name>D7TAR0_VITVI</name>
<evidence type="ECO:0000313" key="2">
    <source>
        <dbReference type="EMBL" id="CBI27583.3"/>
    </source>
</evidence>
<dbReference type="AlphaFoldDB" id="D7TAR0"/>
<protein>
    <submittedName>
        <fullName evidence="2">Uncharacterized protein</fullName>
    </submittedName>
</protein>
<dbReference type="STRING" id="29760.D7TAR0"/>
<dbReference type="HOGENOM" id="CLU_2836446_0_0_1"/>
<keyword evidence="1" id="KW-1133">Transmembrane helix</keyword>
<proteinExistence type="predicted"/>
<accession>D7TAR0</accession>
<keyword evidence="3" id="KW-1185">Reference proteome</keyword>
<dbReference type="Proteomes" id="UP000009183">
    <property type="component" value="Chromosome 1"/>
</dbReference>
<evidence type="ECO:0000313" key="3">
    <source>
        <dbReference type="Proteomes" id="UP000009183"/>
    </source>
</evidence>
<keyword evidence="1" id="KW-0472">Membrane</keyword>
<gene>
    <name evidence="2" type="ordered locus">VIT_01s0010g02830</name>
</gene>